<feature type="transmembrane region" description="Helical" evidence="7">
    <location>
        <begin position="32"/>
        <end position="53"/>
    </location>
</feature>
<organism evidence="9 10">
    <name type="scientific">Microbacterium enclense</name>
    <dbReference type="NCBI Taxonomy" id="993073"/>
    <lineage>
        <taxon>Bacteria</taxon>
        <taxon>Bacillati</taxon>
        <taxon>Actinomycetota</taxon>
        <taxon>Actinomycetes</taxon>
        <taxon>Micrococcales</taxon>
        <taxon>Microbacteriaceae</taxon>
        <taxon>Microbacterium</taxon>
    </lineage>
</organism>
<dbReference type="OrthoDB" id="34224at2"/>
<evidence type="ECO:0000259" key="8">
    <source>
        <dbReference type="PROSITE" id="PS50928"/>
    </source>
</evidence>
<dbReference type="RefSeq" id="WP_128217566.1">
    <property type="nucleotide sequence ID" value="NZ_RBZY01000022.1"/>
</dbReference>
<gene>
    <name evidence="9" type="ORF">D8Y23_07665</name>
</gene>
<evidence type="ECO:0000256" key="2">
    <source>
        <dbReference type="ARBA" id="ARBA00022448"/>
    </source>
</evidence>
<reference evidence="9 10" key="1">
    <citation type="journal article" date="2018" name="Front. Microbiol.">
        <title>Novel Insights Into Bacterial Dimethylsulfoniopropionate Catabolism in the East China Sea.</title>
        <authorList>
            <person name="Liu J."/>
            <person name="Liu J."/>
            <person name="Zhang S.H."/>
            <person name="Liang J."/>
            <person name="Lin H."/>
            <person name="Song D."/>
            <person name="Yang G.P."/>
            <person name="Todd J.D."/>
            <person name="Zhang X.H."/>
        </authorList>
    </citation>
    <scope>NUCLEOTIDE SEQUENCE [LARGE SCALE GENOMIC DNA]</scope>
    <source>
        <strain evidence="9 10">ZYFD042</strain>
    </source>
</reference>
<evidence type="ECO:0000256" key="4">
    <source>
        <dbReference type="ARBA" id="ARBA00022692"/>
    </source>
</evidence>
<dbReference type="Proteomes" id="UP000285970">
    <property type="component" value="Unassembled WGS sequence"/>
</dbReference>
<dbReference type="GO" id="GO:0005886">
    <property type="term" value="C:plasma membrane"/>
    <property type="evidence" value="ECO:0007669"/>
    <property type="project" value="UniProtKB-SubCell"/>
</dbReference>
<evidence type="ECO:0000256" key="6">
    <source>
        <dbReference type="ARBA" id="ARBA00023136"/>
    </source>
</evidence>
<keyword evidence="2 7" id="KW-0813">Transport</keyword>
<protein>
    <submittedName>
        <fullName evidence="9">Sugar ABC transporter permease</fullName>
    </submittedName>
</protein>
<feature type="transmembrane region" description="Helical" evidence="7">
    <location>
        <begin position="281"/>
        <end position="307"/>
    </location>
</feature>
<evidence type="ECO:0000256" key="3">
    <source>
        <dbReference type="ARBA" id="ARBA00022475"/>
    </source>
</evidence>
<feature type="transmembrane region" description="Helical" evidence="7">
    <location>
        <begin position="170"/>
        <end position="194"/>
    </location>
</feature>
<sequence>MTADTLTTTGRSGARAPGRFRRSLAARQRGELWGFLAPAIVFFVLFFLFPLGYGVFMSTTNFTTGTFITGRAPFVGSANFEAILSEPVTFRALANTITITVVSVVVELVLGLALALLFARRFPGSRWLPTLILLPWLLPAVVVATVWKSLLAGDGPINDVLATVGLPAEAWLANPATALPAVIVVAVWASLPYWATILGAALKQVPAEQLEAAQLDGAGAWRRLASIVLPTIWPVISVLVVMSVVYTLLIVDLVLVLTAGGPANSTVTLGLLSYRQAFQQFQFGLGGAYGMLLLGISILFAIVYTVMSMRQERDE</sequence>
<name>A0A3S3LEX8_9MICO</name>
<feature type="domain" description="ABC transmembrane type-1" evidence="8">
    <location>
        <begin position="93"/>
        <end position="304"/>
    </location>
</feature>
<keyword evidence="6 7" id="KW-0472">Membrane</keyword>
<feature type="transmembrane region" description="Helical" evidence="7">
    <location>
        <begin position="232"/>
        <end position="261"/>
    </location>
</feature>
<dbReference type="Pfam" id="PF00528">
    <property type="entry name" value="BPD_transp_1"/>
    <property type="match status" value="1"/>
</dbReference>
<dbReference type="PANTHER" id="PTHR43005:SF1">
    <property type="entry name" value="SPERMIDINE_PUTRESCINE TRANSPORT SYSTEM PERMEASE PROTEIN"/>
    <property type="match status" value="1"/>
</dbReference>
<feature type="transmembrane region" description="Helical" evidence="7">
    <location>
        <begin position="97"/>
        <end position="119"/>
    </location>
</feature>
<dbReference type="PROSITE" id="PS50928">
    <property type="entry name" value="ABC_TM1"/>
    <property type="match status" value="1"/>
</dbReference>
<dbReference type="CDD" id="cd06261">
    <property type="entry name" value="TM_PBP2"/>
    <property type="match status" value="1"/>
</dbReference>
<comment type="similarity">
    <text evidence="7">Belongs to the binding-protein-dependent transport system permease family.</text>
</comment>
<dbReference type="Gene3D" id="1.10.3720.10">
    <property type="entry name" value="MetI-like"/>
    <property type="match status" value="1"/>
</dbReference>
<comment type="caution">
    <text evidence="9">The sequence shown here is derived from an EMBL/GenBank/DDBJ whole genome shotgun (WGS) entry which is preliminary data.</text>
</comment>
<accession>A0A3S3LEX8</accession>
<evidence type="ECO:0000313" key="10">
    <source>
        <dbReference type="Proteomes" id="UP000285970"/>
    </source>
</evidence>
<dbReference type="AlphaFoldDB" id="A0A3S3LEX8"/>
<keyword evidence="4 7" id="KW-0812">Transmembrane</keyword>
<dbReference type="InterPro" id="IPR035906">
    <property type="entry name" value="MetI-like_sf"/>
</dbReference>
<evidence type="ECO:0000256" key="1">
    <source>
        <dbReference type="ARBA" id="ARBA00004651"/>
    </source>
</evidence>
<evidence type="ECO:0000256" key="5">
    <source>
        <dbReference type="ARBA" id="ARBA00022989"/>
    </source>
</evidence>
<keyword evidence="5 7" id="KW-1133">Transmembrane helix</keyword>
<comment type="subcellular location">
    <subcellularLocation>
        <location evidence="1 7">Cell membrane</location>
        <topology evidence="1 7">Multi-pass membrane protein</topology>
    </subcellularLocation>
</comment>
<dbReference type="PANTHER" id="PTHR43005">
    <property type="entry name" value="BLR7065 PROTEIN"/>
    <property type="match status" value="1"/>
</dbReference>
<feature type="transmembrane region" description="Helical" evidence="7">
    <location>
        <begin position="131"/>
        <end position="150"/>
    </location>
</feature>
<dbReference type="EMBL" id="RBZY01000022">
    <property type="protein sequence ID" value="RWR19451.1"/>
    <property type="molecule type" value="Genomic_DNA"/>
</dbReference>
<dbReference type="SUPFAM" id="SSF161098">
    <property type="entry name" value="MetI-like"/>
    <property type="match status" value="1"/>
</dbReference>
<dbReference type="InterPro" id="IPR000515">
    <property type="entry name" value="MetI-like"/>
</dbReference>
<keyword evidence="3" id="KW-1003">Cell membrane</keyword>
<dbReference type="GO" id="GO:0055085">
    <property type="term" value="P:transmembrane transport"/>
    <property type="evidence" value="ECO:0007669"/>
    <property type="project" value="InterPro"/>
</dbReference>
<evidence type="ECO:0000313" key="9">
    <source>
        <dbReference type="EMBL" id="RWR19451.1"/>
    </source>
</evidence>
<proteinExistence type="inferred from homology"/>
<evidence type="ECO:0000256" key="7">
    <source>
        <dbReference type="RuleBase" id="RU363032"/>
    </source>
</evidence>